<organism evidence="1 2">
    <name type="scientific">Meloidogyne enterolobii</name>
    <name type="common">Root-knot nematode worm</name>
    <name type="synonym">Meloidogyne mayaguensis</name>
    <dbReference type="NCBI Taxonomy" id="390850"/>
    <lineage>
        <taxon>Eukaryota</taxon>
        <taxon>Metazoa</taxon>
        <taxon>Ecdysozoa</taxon>
        <taxon>Nematoda</taxon>
        <taxon>Chromadorea</taxon>
        <taxon>Rhabditida</taxon>
        <taxon>Tylenchina</taxon>
        <taxon>Tylenchomorpha</taxon>
        <taxon>Tylenchoidea</taxon>
        <taxon>Meloidogynidae</taxon>
        <taxon>Meloidogyninae</taxon>
        <taxon>Meloidogyne</taxon>
    </lineage>
</organism>
<evidence type="ECO:0000313" key="2">
    <source>
        <dbReference type="Proteomes" id="UP001497535"/>
    </source>
</evidence>
<keyword evidence="2" id="KW-1185">Reference proteome</keyword>
<protein>
    <submittedName>
        <fullName evidence="1">Uncharacterized protein</fullName>
    </submittedName>
</protein>
<accession>A0ACB0YD22</accession>
<sequence length="1001" mass="113850">MILSGEKEDYQPPENEKSSSPLIKADPSTSTFDVAPKKEEEKEKTNVGNNPVRRPRSMGGSRQVSTEDEDVARKKQSESRKRSTASQGMKHKKMHPAERRAAFLMANTPTTETNSGYKKDRMQLMHSVDCREPNFLLKEQIMEKFERHSTIHGICHASLAPNKRWRRFWLGVFTVCFVIMVIQVIYLVLKYLRFPKTVDLDLKFENAPFPSVTFCNLNPYKASAIGEDSKIQATLDAFKDRERETGHKGGIAASLKIENAALIKRRRRELAKKARLEGFERRYLQVYAQCYCEINRLSAERKPGSCFAAYKGKISLLFATGSQLQNFHPTKCLCQFDWISKTLWPCFPCKNFGVKIKKGKHFISDNTWKEHICTECVDQLGHCPMRFYSYDIVESNGNGSKNKSVQRNDKKRRQNDQDSNSKRDKLKTNNKQTNRAKEKFNETNIDVCICHQEYNHCVQNNINGEIPDILPSEDLEGINFTESFATPSNYSRDSDFLFNPITETTTTTTTRAPDVVEAMGYEELEDEIAIRNKAQENLRFAMGEKPINERKTMSQSKDELILKCSFNQRDCDIEKDFKQIFDPTYGNCYTFNWNRNATVTAYRAGANYGLKVMLYANVSEYLSITEAVGFRITVHDKWTVPFADAFGYNAPTGFMSAFGVRMKKFFRLEPPYGHCSERGDNSKTYIYKDYSYSIEGCHRSCTQQEIIRICGCADPLYPVPNSAHACPVSDPDARRCIDNATREISDLISQDKLFNCTCPQPCRETGYEVTYSAARWPSGTTNVMECKSSDDLCMEKYRTNAAMIQVFYEELNYETLSESPAYGLTSLIADLGGLTGLWIGISIVSILEVVQLIWFCLDFYHTKKVQVKRSSTPLSSVGTGSISKLKTSKTPSNNPSLGGRSSKSSKSLPKDIAVIKEERESRQSKSSSSTSSGSRKAERYLGPGEELPCTCLYGSRGQIVFMKPLCPFHGYMVRRCSDMYSSDEEGNEEEDNKEHADNMYD</sequence>
<dbReference type="Proteomes" id="UP001497535">
    <property type="component" value="Unassembled WGS sequence"/>
</dbReference>
<reference evidence="1" key="1">
    <citation type="submission" date="2023-11" db="EMBL/GenBank/DDBJ databases">
        <authorList>
            <person name="Poullet M."/>
        </authorList>
    </citation>
    <scope>NUCLEOTIDE SEQUENCE</scope>
    <source>
        <strain evidence="1">E1834</strain>
    </source>
</reference>
<name>A0ACB0YD22_MELEN</name>
<gene>
    <name evidence="1" type="ORF">MENTE1834_LOCUS10608</name>
</gene>
<dbReference type="EMBL" id="CAVMJV010000010">
    <property type="protein sequence ID" value="CAK5041714.1"/>
    <property type="molecule type" value="Genomic_DNA"/>
</dbReference>
<comment type="caution">
    <text evidence="1">The sequence shown here is derived from an EMBL/GenBank/DDBJ whole genome shotgun (WGS) entry which is preliminary data.</text>
</comment>
<evidence type="ECO:0000313" key="1">
    <source>
        <dbReference type="EMBL" id="CAK5041714.1"/>
    </source>
</evidence>
<proteinExistence type="predicted"/>